<dbReference type="EMBL" id="JACJTA010000051">
    <property type="protein sequence ID" value="MBD2606921.1"/>
    <property type="molecule type" value="Genomic_DNA"/>
</dbReference>
<evidence type="ECO:0000256" key="8">
    <source>
        <dbReference type="ARBA" id="ARBA00047899"/>
    </source>
</evidence>
<comment type="catalytic activity">
    <reaction evidence="9">
        <text>L-seryl-[protein] + ATP = O-phospho-L-seryl-[protein] + ADP + H(+)</text>
        <dbReference type="Rhea" id="RHEA:17989"/>
        <dbReference type="Rhea" id="RHEA-COMP:9863"/>
        <dbReference type="Rhea" id="RHEA-COMP:11604"/>
        <dbReference type="ChEBI" id="CHEBI:15378"/>
        <dbReference type="ChEBI" id="CHEBI:29999"/>
        <dbReference type="ChEBI" id="CHEBI:30616"/>
        <dbReference type="ChEBI" id="CHEBI:83421"/>
        <dbReference type="ChEBI" id="CHEBI:456216"/>
        <dbReference type="EC" id="2.7.11.1"/>
    </reaction>
</comment>
<evidence type="ECO:0000256" key="6">
    <source>
        <dbReference type="ARBA" id="ARBA00022777"/>
    </source>
</evidence>
<keyword evidence="11" id="KW-1133">Transmembrane helix</keyword>
<dbReference type="InterPro" id="IPR017441">
    <property type="entry name" value="Protein_kinase_ATP_BS"/>
</dbReference>
<dbReference type="RefSeq" id="WP_051503208.1">
    <property type="nucleotide sequence ID" value="NZ_JACJTA010000051.1"/>
</dbReference>
<evidence type="ECO:0000256" key="10">
    <source>
        <dbReference type="PROSITE-ProRule" id="PRU10141"/>
    </source>
</evidence>
<dbReference type="PANTHER" id="PTHR24363">
    <property type="entry name" value="SERINE/THREONINE PROTEIN KINASE"/>
    <property type="match status" value="1"/>
</dbReference>
<dbReference type="SUPFAM" id="SSF82185">
    <property type="entry name" value="Histone H3 K4-specific methyltransferase SET7/9 N-terminal domain"/>
    <property type="match status" value="1"/>
</dbReference>
<keyword evidence="6 13" id="KW-0418">Kinase</keyword>
<protein>
    <recommendedName>
        <fullName evidence="1">non-specific serine/threonine protein kinase</fullName>
        <ecNumber evidence="1">2.7.11.1</ecNumber>
    </recommendedName>
</protein>
<dbReference type="EC" id="2.7.11.1" evidence="1"/>
<dbReference type="Gene3D" id="1.10.510.10">
    <property type="entry name" value="Transferase(Phosphotransferase) domain 1"/>
    <property type="match status" value="1"/>
</dbReference>
<evidence type="ECO:0000256" key="7">
    <source>
        <dbReference type="ARBA" id="ARBA00022840"/>
    </source>
</evidence>
<comment type="catalytic activity">
    <reaction evidence="8">
        <text>L-threonyl-[protein] + ATP = O-phospho-L-threonyl-[protein] + ADP + H(+)</text>
        <dbReference type="Rhea" id="RHEA:46608"/>
        <dbReference type="Rhea" id="RHEA-COMP:11060"/>
        <dbReference type="Rhea" id="RHEA-COMP:11605"/>
        <dbReference type="ChEBI" id="CHEBI:15378"/>
        <dbReference type="ChEBI" id="CHEBI:30013"/>
        <dbReference type="ChEBI" id="CHEBI:30616"/>
        <dbReference type="ChEBI" id="CHEBI:61977"/>
        <dbReference type="ChEBI" id="CHEBI:456216"/>
        <dbReference type="EC" id="2.7.11.1"/>
    </reaction>
</comment>
<dbReference type="Gene3D" id="2.20.110.10">
    <property type="entry name" value="Histone H3 K4-specific methyltransferase SET7/9 N-terminal domain"/>
    <property type="match status" value="2"/>
</dbReference>
<evidence type="ECO:0000313" key="13">
    <source>
        <dbReference type="EMBL" id="MBD2606921.1"/>
    </source>
</evidence>
<dbReference type="InterPro" id="IPR000719">
    <property type="entry name" value="Prot_kinase_dom"/>
</dbReference>
<evidence type="ECO:0000256" key="9">
    <source>
        <dbReference type="ARBA" id="ARBA00048679"/>
    </source>
</evidence>
<keyword evidence="2" id="KW-0723">Serine/threonine-protein kinase</keyword>
<dbReference type="SUPFAM" id="SSF56112">
    <property type="entry name" value="Protein kinase-like (PK-like)"/>
    <property type="match status" value="1"/>
</dbReference>
<dbReference type="SMART" id="SM00220">
    <property type="entry name" value="S_TKc"/>
    <property type="match status" value="1"/>
</dbReference>
<evidence type="ECO:0000256" key="2">
    <source>
        <dbReference type="ARBA" id="ARBA00022527"/>
    </source>
</evidence>
<keyword evidence="11" id="KW-0812">Transmembrane</keyword>
<dbReference type="InterPro" id="IPR011009">
    <property type="entry name" value="Kinase-like_dom_sf"/>
</dbReference>
<keyword evidence="3" id="KW-0808">Transferase</keyword>
<organism evidence="13 14">
    <name type="scientific">Scytonema hofmannii FACHB-248</name>
    <dbReference type="NCBI Taxonomy" id="1842502"/>
    <lineage>
        <taxon>Bacteria</taxon>
        <taxon>Bacillati</taxon>
        <taxon>Cyanobacteriota</taxon>
        <taxon>Cyanophyceae</taxon>
        <taxon>Nostocales</taxon>
        <taxon>Scytonemataceae</taxon>
        <taxon>Scytonema</taxon>
    </lineage>
</organism>
<evidence type="ECO:0000256" key="11">
    <source>
        <dbReference type="SAM" id="Phobius"/>
    </source>
</evidence>
<keyword evidence="11" id="KW-0472">Membrane</keyword>
<dbReference type="Pfam" id="PF02493">
    <property type="entry name" value="MORN"/>
    <property type="match status" value="4"/>
</dbReference>
<dbReference type="GO" id="GO:0016301">
    <property type="term" value="F:kinase activity"/>
    <property type="evidence" value="ECO:0007669"/>
    <property type="project" value="UniProtKB-KW"/>
</dbReference>
<dbReference type="Proteomes" id="UP000660380">
    <property type="component" value="Unassembled WGS sequence"/>
</dbReference>
<evidence type="ECO:0000256" key="3">
    <source>
        <dbReference type="ARBA" id="ARBA00022679"/>
    </source>
</evidence>
<reference evidence="13 14" key="1">
    <citation type="journal article" date="2020" name="ISME J.">
        <title>Comparative genomics reveals insights into cyanobacterial evolution and habitat adaptation.</title>
        <authorList>
            <person name="Chen M.Y."/>
            <person name="Teng W.K."/>
            <person name="Zhao L."/>
            <person name="Hu C.X."/>
            <person name="Zhou Y.K."/>
            <person name="Han B.P."/>
            <person name="Song L.R."/>
            <person name="Shu W.S."/>
        </authorList>
    </citation>
    <scope>NUCLEOTIDE SEQUENCE [LARGE SCALE GENOMIC DNA]</scope>
    <source>
        <strain evidence="13 14">FACHB-248</strain>
    </source>
</reference>
<dbReference type="InterPro" id="IPR003409">
    <property type="entry name" value="MORN"/>
</dbReference>
<keyword evidence="14" id="KW-1185">Reference proteome</keyword>
<dbReference type="PROSITE" id="PS50011">
    <property type="entry name" value="PROTEIN_KINASE_DOM"/>
    <property type="match status" value="1"/>
</dbReference>
<accession>A0ABR8GVC8</accession>
<evidence type="ECO:0000256" key="4">
    <source>
        <dbReference type="ARBA" id="ARBA00022737"/>
    </source>
</evidence>
<keyword evidence="5 10" id="KW-0547">Nucleotide-binding</keyword>
<keyword evidence="7 10" id="KW-0067">ATP-binding</keyword>
<sequence>MKDLILRNRYRIVQFLGSGSFGDTYVAEDLDLPSNPKCVVKQLKPKTSEQEVLLVARRLFESEAKFLYHLGNLSNQIPKLFAHFEENGEFYLVQEFVDGYDLSAEIIPGSQWSEGEVVKLLQEILQVLTVVHQQNIIHRDIKPQNLMRRHDGKIVLIDFGAVKEIKGLATNTQGQVTSTIAIGSNGYMPNEQANSKPKLCSDIYAVGVIGIQALTGKLPQNFQEDPTNGEIIWQHEAKVSNKVADVLTKMVRYNFSQRYQTASEALQALSSISPALSKSTTSWKLPFRRKVLVAAGVGAGIFVMFVLAPLILLSTKTTENFTQLPCDAELSSSSLPPLPEKPDKEFDEGTKFYGSFDQNKKLSGKGILLFKNGSRYDGKFKNGKYDGCGIYSYLIENTSYRYYIGQYVNGNRNGLGRLKWKNGDEYRGNFKDDKCEGNGVFKSANGASKSGLWHQDNLLGENISCNPK</sequence>
<evidence type="ECO:0000313" key="14">
    <source>
        <dbReference type="Proteomes" id="UP000660380"/>
    </source>
</evidence>
<dbReference type="CDD" id="cd14014">
    <property type="entry name" value="STKc_PknB_like"/>
    <property type="match status" value="1"/>
</dbReference>
<proteinExistence type="predicted"/>
<evidence type="ECO:0000259" key="12">
    <source>
        <dbReference type="PROSITE" id="PS50011"/>
    </source>
</evidence>
<dbReference type="Pfam" id="PF00069">
    <property type="entry name" value="Pkinase"/>
    <property type="match status" value="1"/>
</dbReference>
<feature type="binding site" evidence="10">
    <location>
        <position position="41"/>
    </location>
    <ligand>
        <name>ATP</name>
        <dbReference type="ChEBI" id="CHEBI:30616"/>
    </ligand>
</feature>
<feature type="transmembrane region" description="Helical" evidence="11">
    <location>
        <begin position="291"/>
        <end position="313"/>
    </location>
</feature>
<dbReference type="SMART" id="SM00698">
    <property type="entry name" value="MORN"/>
    <property type="match status" value="3"/>
</dbReference>
<evidence type="ECO:0000256" key="1">
    <source>
        <dbReference type="ARBA" id="ARBA00012513"/>
    </source>
</evidence>
<gene>
    <name evidence="13" type="ORF">H6G81_20890</name>
</gene>
<feature type="domain" description="Protein kinase" evidence="12">
    <location>
        <begin position="10"/>
        <end position="276"/>
    </location>
</feature>
<evidence type="ECO:0000256" key="5">
    <source>
        <dbReference type="ARBA" id="ARBA00022741"/>
    </source>
</evidence>
<dbReference type="PROSITE" id="PS00107">
    <property type="entry name" value="PROTEIN_KINASE_ATP"/>
    <property type="match status" value="1"/>
</dbReference>
<name>A0ABR8GVC8_9CYAN</name>
<comment type="caution">
    <text evidence="13">The sequence shown here is derived from an EMBL/GenBank/DDBJ whole genome shotgun (WGS) entry which is preliminary data.</text>
</comment>
<dbReference type="PANTHER" id="PTHR24363:SF0">
    <property type="entry name" value="SERINE_THREONINE KINASE LIKE DOMAIN CONTAINING 1"/>
    <property type="match status" value="1"/>
</dbReference>
<keyword evidence="4" id="KW-0677">Repeat</keyword>